<gene>
    <name evidence="1" type="ORF">F5876DRAFT_27842</name>
</gene>
<name>A0ACC1TLJ6_9AGAR</name>
<comment type="caution">
    <text evidence="1">The sequence shown here is derived from an EMBL/GenBank/DDBJ whole genome shotgun (WGS) entry which is preliminary data.</text>
</comment>
<sequence>YSELVRQWIEYERQHQWQTPRNRVGLNKTCRPLQLNVWIKNSRYKRTTSEVDNVQGLCTPQFVTSVQSWWVSLQPHWRSVDANGMPTTPEQFGDDWCSLDKHGINGWLGLLACVKWWGIGLKYYSGDDQMDLATQ</sequence>
<feature type="non-terminal residue" evidence="1">
    <location>
        <position position="1"/>
    </location>
</feature>
<protein>
    <submittedName>
        <fullName evidence="1">Uncharacterized protein</fullName>
    </submittedName>
</protein>
<keyword evidence="2" id="KW-1185">Reference proteome</keyword>
<proteinExistence type="predicted"/>
<evidence type="ECO:0000313" key="1">
    <source>
        <dbReference type="EMBL" id="KAJ3805439.1"/>
    </source>
</evidence>
<reference evidence="1" key="1">
    <citation type="submission" date="2022-09" db="EMBL/GenBank/DDBJ databases">
        <title>A Global Phylogenomic Analysis of the Shiitake Genus Lentinula.</title>
        <authorList>
            <consortium name="DOE Joint Genome Institute"/>
            <person name="Sierra-Patev S."/>
            <person name="Min B."/>
            <person name="Naranjo-Ortiz M."/>
            <person name="Looney B."/>
            <person name="Konkel Z."/>
            <person name="Slot J.C."/>
            <person name="Sakamoto Y."/>
            <person name="Steenwyk J.L."/>
            <person name="Rokas A."/>
            <person name="Carro J."/>
            <person name="Camarero S."/>
            <person name="Ferreira P."/>
            <person name="Molpeceres G."/>
            <person name="Ruiz-Duenas F.J."/>
            <person name="Serrano A."/>
            <person name="Henrissat B."/>
            <person name="Drula E."/>
            <person name="Hughes K.W."/>
            <person name="Mata J.L."/>
            <person name="Ishikawa N.K."/>
            <person name="Vargas-Isla R."/>
            <person name="Ushijima S."/>
            <person name="Smith C.A."/>
            <person name="Ahrendt S."/>
            <person name="Andreopoulos W."/>
            <person name="He G."/>
            <person name="Labutti K."/>
            <person name="Lipzen A."/>
            <person name="Ng V."/>
            <person name="Riley R."/>
            <person name="Sandor L."/>
            <person name="Barry K."/>
            <person name="Martinez A.T."/>
            <person name="Xiao Y."/>
            <person name="Gibbons J.G."/>
            <person name="Terashima K."/>
            <person name="Grigoriev I.V."/>
            <person name="Hibbett D.S."/>
        </authorList>
    </citation>
    <scope>NUCLEOTIDE SEQUENCE</scope>
    <source>
        <strain evidence="1">TMI1499</strain>
    </source>
</reference>
<dbReference type="Proteomes" id="UP001163835">
    <property type="component" value="Unassembled WGS sequence"/>
</dbReference>
<accession>A0ACC1TLJ6</accession>
<organism evidence="1 2">
    <name type="scientific">Lentinula aff. lateritia</name>
    <dbReference type="NCBI Taxonomy" id="2804960"/>
    <lineage>
        <taxon>Eukaryota</taxon>
        <taxon>Fungi</taxon>
        <taxon>Dikarya</taxon>
        <taxon>Basidiomycota</taxon>
        <taxon>Agaricomycotina</taxon>
        <taxon>Agaricomycetes</taxon>
        <taxon>Agaricomycetidae</taxon>
        <taxon>Agaricales</taxon>
        <taxon>Marasmiineae</taxon>
        <taxon>Omphalotaceae</taxon>
        <taxon>Lentinula</taxon>
    </lineage>
</organism>
<feature type="non-terminal residue" evidence="1">
    <location>
        <position position="135"/>
    </location>
</feature>
<evidence type="ECO:0000313" key="2">
    <source>
        <dbReference type="Proteomes" id="UP001163835"/>
    </source>
</evidence>
<dbReference type="EMBL" id="MU795598">
    <property type="protein sequence ID" value="KAJ3805439.1"/>
    <property type="molecule type" value="Genomic_DNA"/>
</dbReference>